<proteinExistence type="inferred from homology"/>
<accession>A0A512DDE9</accession>
<comment type="caution">
    <text evidence="4">The sequence shown here is derived from an EMBL/GenBank/DDBJ whole genome shotgun (WGS) entry which is preliminary data.</text>
</comment>
<dbReference type="Pfam" id="PF02894">
    <property type="entry name" value="GFO_IDH_MocA_C"/>
    <property type="match status" value="1"/>
</dbReference>
<dbReference type="PANTHER" id="PTHR43377:SF2">
    <property type="entry name" value="BINDING ROSSMANN FOLD OXIDOREDUCTASE, PUTATIVE (AFU_ORTHOLOGUE AFUA_4G00560)-RELATED"/>
    <property type="match status" value="1"/>
</dbReference>
<dbReference type="EMBL" id="BJYY01000013">
    <property type="protein sequence ID" value="GEO34240.1"/>
    <property type="molecule type" value="Genomic_DNA"/>
</dbReference>
<dbReference type="OrthoDB" id="103047at2"/>
<dbReference type="RefSeq" id="WP_146903444.1">
    <property type="nucleotide sequence ID" value="NZ_BAAARM010000003.1"/>
</dbReference>
<dbReference type="GO" id="GO:0000166">
    <property type="term" value="F:nucleotide binding"/>
    <property type="evidence" value="ECO:0007669"/>
    <property type="project" value="InterPro"/>
</dbReference>
<dbReference type="InterPro" id="IPR051450">
    <property type="entry name" value="Gfo/Idh/MocA_Oxidoreductases"/>
</dbReference>
<gene>
    <name evidence="4" type="ORF">CAE01nite_19650</name>
</gene>
<protein>
    <submittedName>
        <fullName evidence="4">Dehydrogenase</fullName>
    </submittedName>
</protein>
<dbReference type="Gene3D" id="3.40.50.720">
    <property type="entry name" value="NAD(P)-binding Rossmann-like Domain"/>
    <property type="match status" value="1"/>
</dbReference>
<evidence type="ECO:0000259" key="2">
    <source>
        <dbReference type="Pfam" id="PF01408"/>
    </source>
</evidence>
<dbReference type="Proteomes" id="UP000321181">
    <property type="component" value="Unassembled WGS sequence"/>
</dbReference>
<reference evidence="4 5" key="1">
    <citation type="submission" date="2019-07" db="EMBL/GenBank/DDBJ databases">
        <title>Whole genome shotgun sequence of Cellulomonas aerilata NBRC 106308.</title>
        <authorList>
            <person name="Hosoyama A."/>
            <person name="Uohara A."/>
            <person name="Ohji S."/>
            <person name="Ichikawa N."/>
        </authorList>
    </citation>
    <scope>NUCLEOTIDE SEQUENCE [LARGE SCALE GENOMIC DNA]</scope>
    <source>
        <strain evidence="4 5">NBRC 106308</strain>
    </source>
</reference>
<dbReference type="Pfam" id="PF01408">
    <property type="entry name" value="GFO_IDH_MocA"/>
    <property type="match status" value="1"/>
</dbReference>
<organism evidence="4 5">
    <name type="scientific">Cellulomonas aerilata</name>
    <dbReference type="NCBI Taxonomy" id="515326"/>
    <lineage>
        <taxon>Bacteria</taxon>
        <taxon>Bacillati</taxon>
        <taxon>Actinomycetota</taxon>
        <taxon>Actinomycetes</taxon>
        <taxon>Micrococcales</taxon>
        <taxon>Cellulomonadaceae</taxon>
        <taxon>Cellulomonas</taxon>
    </lineage>
</organism>
<sequence length="451" mass="49211">MTPPSSARRRYAVAGTGHRAQMYIDAMTTTHADVAELVAWCEPNPGRTAYYDELVSAAGGTAVPRYEPAQLEEMIRDLGVDVVVVTAPDHTHADLVTRALGAGADVVVEKPLTIDVEGCRAINAAVGSTGRDIVMTFNYRYSPRNSSLKQVIASGQIGTVTSVHFEWALDTVHGADYFRRWHRDKSRSGGLLVHKSSHHFDLVNWWLDDAPARVYARGRLAFYGDQGAGVAQAGPRPARGAESRPGDRWSLDMRKDERLKRLYLDAEQHDGYHRDQDVFAPGITIEDNMSVLVDYRGGATMTYSLNAHAPWEGYRVTVNGTEGRAELEVVERGSVEFDETTGQAVLDPSFAGAENADLLRPQGERLVVQRHWQRAEEVDIPMGEGSHGGGDAILLTDVFRGRDGEDPLGRPAGYVDGVRAVAVGIAGNESLRTGQPVDIDALELGVELAKR</sequence>
<dbReference type="Gene3D" id="3.30.360.10">
    <property type="entry name" value="Dihydrodipicolinate Reductase, domain 2"/>
    <property type="match status" value="1"/>
</dbReference>
<dbReference type="AlphaFoldDB" id="A0A512DDE9"/>
<dbReference type="InterPro" id="IPR004104">
    <property type="entry name" value="Gfo/Idh/MocA-like_OxRdtase_C"/>
</dbReference>
<dbReference type="InterPro" id="IPR000683">
    <property type="entry name" value="Gfo/Idh/MocA-like_OxRdtase_N"/>
</dbReference>
<dbReference type="SUPFAM" id="SSF51735">
    <property type="entry name" value="NAD(P)-binding Rossmann-fold domains"/>
    <property type="match status" value="1"/>
</dbReference>
<evidence type="ECO:0000259" key="3">
    <source>
        <dbReference type="Pfam" id="PF02894"/>
    </source>
</evidence>
<dbReference type="InterPro" id="IPR036291">
    <property type="entry name" value="NAD(P)-bd_dom_sf"/>
</dbReference>
<evidence type="ECO:0000313" key="4">
    <source>
        <dbReference type="EMBL" id="GEO34240.1"/>
    </source>
</evidence>
<dbReference type="PANTHER" id="PTHR43377">
    <property type="entry name" value="BILIVERDIN REDUCTASE A"/>
    <property type="match status" value="1"/>
</dbReference>
<evidence type="ECO:0000256" key="1">
    <source>
        <dbReference type="ARBA" id="ARBA00010928"/>
    </source>
</evidence>
<dbReference type="SUPFAM" id="SSF55347">
    <property type="entry name" value="Glyceraldehyde-3-phosphate dehydrogenase-like, C-terminal domain"/>
    <property type="match status" value="1"/>
</dbReference>
<feature type="domain" description="Gfo/Idh/MocA-like oxidoreductase C-terminal" evidence="3">
    <location>
        <begin position="149"/>
        <end position="439"/>
    </location>
</feature>
<comment type="similarity">
    <text evidence="1">Belongs to the Gfo/Idh/MocA family.</text>
</comment>
<name>A0A512DDE9_9CELL</name>
<evidence type="ECO:0000313" key="5">
    <source>
        <dbReference type="Proteomes" id="UP000321181"/>
    </source>
</evidence>
<feature type="domain" description="Gfo/Idh/MocA-like oxidoreductase N-terminal" evidence="2">
    <location>
        <begin position="10"/>
        <end position="131"/>
    </location>
</feature>
<keyword evidence="5" id="KW-1185">Reference proteome</keyword>